<dbReference type="OrthoDB" id="267705at2759"/>
<reference evidence="3" key="2">
    <citation type="journal article" date="2021" name="Sci. Data">
        <title>Chromosome-scale genome sequencing, assembly and annotation of six genomes from subfamily Leishmaniinae.</title>
        <authorList>
            <person name="Almutairi H."/>
            <person name="Urbaniak M.D."/>
            <person name="Bates M.D."/>
            <person name="Jariyapan N."/>
            <person name="Kwakye-Nuako G."/>
            <person name="Thomaz Soccol V."/>
            <person name="Al-Salem W.S."/>
            <person name="Dillon R.J."/>
            <person name="Bates P.A."/>
            <person name="Gatherer D."/>
        </authorList>
    </citation>
    <scope>NUCLEOTIDE SEQUENCE [LARGE SCALE GENOMIC DNA]</scope>
</reference>
<feature type="compositionally biased region" description="Low complexity" evidence="1">
    <location>
        <begin position="181"/>
        <end position="205"/>
    </location>
</feature>
<feature type="region of interest" description="Disordered" evidence="1">
    <location>
        <begin position="1576"/>
        <end position="1642"/>
    </location>
</feature>
<feature type="compositionally biased region" description="Basic and acidic residues" evidence="1">
    <location>
        <begin position="242"/>
        <end position="252"/>
    </location>
</feature>
<feature type="compositionally biased region" description="Basic and acidic residues" evidence="1">
    <location>
        <begin position="329"/>
        <end position="340"/>
    </location>
</feature>
<accession>A0A836HYS9</accession>
<feature type="compositionally biased region" description="Low complexity" evidence="1">
    <location>
        <begin position="1595"/>
        <end position="1608"/>
    </location>
</feature>
<name>A0A836HYS9_9TRYP</name>
<feature type="compositionally biased region" description="Low complexity" evidence="1">
    <location>
        <begin position="1830"/>
        <end position="1846"/>
    </location>
</feature>
<feature type="compositionally biased region" description="Basic residues" evidence="1">
    <location>
        <begin position="1576"/>
        <end position="1586"/>
    </location>
</feature>
<dbReference type="EMBL" id="JAFEUZ010000010">
    <property type="protein sequence ID" value="KAG5484993.1"/>
    <property type="molecule type" value="Genomic_DNA"/>
</dbReference>
<reference evidence="3" key="1">
    <citation type="journal article" date="2021" name="Microbiol. Resour. Announc.">
        <title>LGAAP: Leishmaniinae Genome Assembly and Annotation Pipeline.</title>
        <authorList>
            <person name="Almutairi H."/>
            <person name="Urbaniak M.D."/>
            <person name="Bates M.D."/>
            <person name="Jariyapan N."/>
            <person name="Kwakye-Nuako G."/>
            <person name="Thomaz-Soccol V."/>
            <person name="Al-Salem W.S."/>
            <person name="Dillon R.J."/>
            <person name="Bates P.A."/>
            <person name="Gatherer D."/>
        </authorList>
    </citation>
    <scope>NUCLEOTIDE SEQUENCE [LARGE SCALE GENOMIC DNA]</scope>
</reference>
<feature type="compositionally biased region" description="Polar residues" evidence="1">
    <location>
        <begin position="255"/>
        <end position="264"/>
    </location>
</feature>
<dbReference type="GeneID" id="92516973"/>
<comment type="caution">
    <text evidence="2">The sequence shown here is derived from an EMBL/GenBank/DDBJ whole genome shotgun (WGS) entry which is preliminary data.</text>
</comment>
<evidence type="ECO:0000313" key="3">
    <source>
        <dbReference type="Proteomes" id="UP000673552"/>
    </source>
</evidence>
<dbReference type="KEGG" id="lmat:92516973"/>
<evidence type="ECO:0000313" key="2">
    <source>
        <dbReference type="EMBL" id="KAG5484993.1"/>
    </source>
</evidence>
<protein>
    <submittedName>
        <fullName evidence="2">Uncharacterized protein</fullName>
    </submittedName>
</protein>
<feature type="region of interest" description="Disordered" evidence="1">
    <location>
        <begin position="88"/>
        <end position="340"/>
    </location>
</feature>
<feature type="compositionally biased region" description="Polar residues" evidence="1">
    <location>
        <begin position="936"/>
        <end position="954"/>
    </location>
</feature>
<feature type="compositionally biased region" description="Polar residues" evidence="1">
    <location>
        <begin position="461"/>
        <end position="475"/>
    </location>
</feature>
<feature type="compositionally biased region" description="Low complexity" evidence="1">
    <location>
        <begin position="135"/>
        <end position="174"/>
    </location>
</feature>
<proteinExistence type="predicted"/>
<feature type="compositionally biased region" description="Polar residues" evidence="1">
    <location>
        <begin position="1792"/>
        <end position="1805"/>
    </location>
</feature>
<feature type="region of interest" description="Disordered" evidence="1">
    <location>
        <begin position="1784"/>
        <end position="1818"/>
    </location>
</feature>
<evidence type="ECO:0000256" key="1">
    <source>
        <dbReference type="SAM" id="MobiDB-lite"/>
    </source>
</evidence>
<sequence>MSQSFLSSLALHISLHPSCRAVLRRHWPAPHYHKTPQTVFEEAEEQPRRQAAGASFAASLTAAVIGDHDGRRNVGGAREFNPYETFSMRLKRKRKAPVKSGCRSHGSRSTAQQQQLVQGTTTAEKSQSKGKRRMSSSSSSSPRVRSASSAARAGSSNSAMPSSSTVAAGASTATLRKRKSPTVAVASSSASVSSTAKAAAVASPSLSYPPIASSKQRTGGAAKTPSLPLSGAAAAVHSSRKTVAEHPVRKGLDATPTSVTNDSAAATPATPKRNWECGRSAHGGTNDTKKRVPRSTAIATRGSPSRGPAASKTHKVAGDSSGSMCDHAAGSDHGSERSYVRDPLRIRLPCNLPCRGRAGARNGHHPVHVSVRWSGARQRRRRFFAQYPSLASPESVMRLPQSSYLAALSRGPDGYEARAGAFTSEGEFCVGVRERGHGQGLAPPRAPGSVDGLDAADGASVLNSTPLRQEQQLGSSHREAGHTATATATTGRRDSLSSNGNRAIAYSHARMHGQTEDEDVVLSAAMNASSAPLARPFARHPARTSAFGISGSELPTPSSVEHCSAPPHSAVLRPNSLLIIRSPAQDYADESAAAGPAGAHIFRGSPGGVASASSLNQLRARYLTDTMFSSIQARSTPHPSLNISMDRVSSPHQPSSLAPANLSASPSTASVPPCVTHFPQQDGSLNGLARIQCSNALNMSGRNFSDPTVGGCVWSNSDSPTQVNNATLRSSGGDGGGAPTMALFSAVQSPLLSLSSTPLCLTPLSAHACGTAAATVGSGAAVAAPTLMMRSAHRSSAATSARGAPEIPPPLYVKTVMAQRRRSFLLRRQQQQQQHGCASSTPTDAFGAPPGHVGYCPSCDDFPPPHEQMQQSLVVSPWLPPLAPQPLDAAPGGGRLLGAQREASARCRASAGEDADDEPRSLGGVGCGGRDGTLYHHTSANAQQPSSHLPSANQAALGGLGEPLQLSQTRSDRPQRIDVVPVHRFNGESPPHLVAGEGGTSWSLASSLQLTQQYLPSSVQLLQGDGGTDLQEKPPGPWAYSQARLYAASESTAWLENNGLTTVTATPAMSPMVGYGTTSGGHCASYLGNGNNPIFSEPVTPLCWSQQRRFSGLGRAHQRASSVSLTSTSFLSHQLAPAPSPGTVGSALQQGVRRTPSGLVRAPSFTSTTTPAATPPQVFCKYQRSERQRRRRRFPQPLPGTRCPGMADRLAFDAYRAAMRNGAIAEEEGCSYYLSHHRCTSSSPMAAVPMSTSAHRKAAPQSSPSPPMSGSLLCAVSLGDCHIRSPPTATLPSAASHECNARVRWDDGQEGSEEAMAEREGTTVGVPSCLYHIPLCCDDMYHRDEEALEMLSITTTSSCAFGAGLDGLCWKEWMPSSPEETGEAMLRAAEQVAATAKRATVSSHVWASSRLSPIANNSWASQDAFGGALPAPLAAASVTTMGDSCATVSATLPAFGMPSSSIGTSSRHTAGVFASGGTVAPAGITAPRNSEDLACFSCRALDDAPACGTDEDSTALLAASPIHCSDGGDPQPQQRLTGQKLLPTSTSSDSGNNRNLSGSGKRSFIAEWIASKVQKHLEKKRQKKQRKQLEHEVAAVEAAATAGKGRAAPTVGNPRPPLPEGRSNPLASHAGGRQAQSCSSRMPEYSGACLPRDCRIGPSAKGSASCGPPSLSMAMPAAADSAQQQRHRQRIAYLAAAYQTELVIHEQKRREADANRHGLEELVHRSRAKMTPAAAAAGYYYEANVVTSPGISRPLAQAHHEPVGTSSLKYTRIDVAAVVAAAMDASGDDPSRSSLSAATYRSGLSSEPDKAESAAVEEDVAVSLRFPRAPARSRAARPRSPLTRPSKAGEELFTVPRRQQNGSAHARMKATARTTKATKLKPSDAAAPQERPQSERERRGSRALTVASIEERRRVALDTVKKKKQAIESWMVGVRS</sequence>
<feature type="compositionally biased region" description="Polar residues" evidence="1">
    <location>
        <begin position="107"/>
        <end position="125"/>
    </location>
</feature>
<keyword evidence="3" id="KW-1185">Reference proteome</keyword>
<feature type="region of interest" description="Disordered" evidence="1">
    <location>
        <begin position="435"/>
        <end position="499"/>
    </location>
</feature>
<feature type="region of interest" description="Disordered" evidence="1">
    <location>
        <begin position="1830"/>
        <end position="1905"/>
    </location>
</feature>
<feature type="region of interest" description="Disordered" evidence="1">
    <location>
        <begin position="1183"/>
        <end position="1202"/>
    </location>
</feature>
<dbReference type="RefSeq" id="XP_067180665.1">
    <property type="nucleotide sequence ID" value="XM_067324461.1"/>
</dbReference>
<organism evidence="2 3">
    <name type="scientific">Leishmania martiniquensis</name>
    <dbReference type="NCBI Taxonomy" id="1580590"/>
    <lineage>
        <taxon>Eukaryota</taxon>
        <taxon>Discoba</taxon>
        <taxon>Euglenozoa</taxon>
        <taxon>Kinetoplastea</taxon>
        <taxon>Metakinetoplastina</taxon>
        <taxon>Trypanosomatida</taxon>
        <taxon>Trypanosomatidae</taxon>
        <taxon>Leishmaniinae</taxon>
        <taxon>Leishmania</taxon>
    </lineage>
</organism>
<feature type="region of interest" description="Disordered" evidence="1">
    <location>
        <begin position="907"/>
        <end position="956"/>
    </location>
</feature>
<gene>
    <name evidence="2" type="ORF">LSCM1_07073</name>
</gene>
<dbReference type="Proteomes" id="UP000673552">
    <property type="component" value="Unassembled WGS sequence"/>
</dbReference>